<name>A0A0C2Y597_HEBCY</name>
<gene>
    <name evidence="1" type="ORF">M413DRAFT_318850</name>
</gene>
<sequence>MPHLERLFWFRQIHSWPHVDGAPSSWAYMTENGDDCFGVSSCQQRNGRESRKNDVRKRKRVVQRLSPRGGFRIHSRRNRGILPPHLSVFRELAQISTLIELFNVLQ</sequence>
<reference evidence="1 2" key="1">
    <citation type="submission" date="2014-04" db="EMBL/GenBank/DDBJ databases">
        <authorList>
            <consortium name="DOE Joint Genome Institute"/>
            <person name="Kuo A."/>
            <person name="Gay G."/>
            <person name="Dore J."/>
            <person name="Kohler A."/>
            <person name="Nagy L.G."/>
            <person name="Floudas D."/>
            <person name="Copeland A."/>
            <person name="Barry K.W."/>
            <person name="Cichocki N."/>
            <person name="Veneault-Fourrey C."/>
            <person name="LaButti K."/>
            <person name="Lindquist E.A."/>
            <person name="Lipzen A."/>
            <person name="Lundell T."/>
            <person name="Morin E."/>
            <person name="Murat C."/>
            <person name="Sun H."/>
            <person name="Tunlid A."/>
            <person name="Henrissat B."/>
            <person name="Grigoriev I.V."/>
            <person name="Hibbett D.S."/>
            <person name="Martin F."/>
            <person name="Nordberg H.P."/>
            <person name="Cantor M.N."/>
            <person name="Hua S.X."/>
        </authorList>
    </citation>
    <scope>NUCLEOTIDE SEQUENCE [LARGE SCALE GENOMIC DNA]</scope>
    <source>
        <strain evidence="2">h7</strain>
    </source>
</reference>
<protein>
    <submittedName>
        <fullName evidence="1">Uncharacterized protein</fullName>
    </submittedName>
</protein>
<dbReference type="HOGENOM" id="CLU_2223593_0_0_1"/>
<evidence type="ECO:0000313" key="1">
    <source>
        <dbReference type="EMBL" id="KIM36217.1"/>
    </source>
</evidence>
<dbReference type="EMBL" id="KN831807">
    <property type="protein sequence ID" value="KIM36217.1"/>
    <property type="molecule type" value="Genomic_DNA"/>
</dbReference>
<accession>A0A0C2Y597</accession>
<dbReference type="Proteomes" id="UP000053424">
    <property type="component" value="Unassembled WGS sequence"/>
</dbReference>
<reference evidence="2" key="2">
    <citation type="submission" date="2015-01" db="EMBL/GenBank/DDBJ databases">
        <title>Evolutionary Origins and Diversification of the Mycorrhizal Mutualists.</title>
        <authorList>
            <consortium name="DOE Joint Genome Institute"/>
            <consortium name="Mycorrhizal Genomics Consortium"/>
            <person name="Kohler A."/>
            <person name="Kuo A."/>
            <person name="Nagy L.G."/>
            <person name="Floudas D."/>
            <person name="Copeland A."/>
            <person name="Barry K.W."/>
            <person name="Cichocki N."/>
            <person name="Veneault-Fourrey C."/>
            <person name="LaButti K."/>
            <person name="Lindquist E.A."/>
            <person name="Lipzen A."/>
            <person name="Lundell T."/>
            <person name="Morin E."/>
            <person name="Murat C."/>
            <person name="Riley R."/>
            <person name="Ohm R."/>
            <person name="Sun H."/>
            <person name="Tunlid A."/>
            <person name="Henrissat B."/>
            <person name="Grigoriev I.V."/>
            <person name="Hibbett D.S."/>
            <person name="Martin F."/>
        </authorList>
    </citation>
    <scope>NUCLEOTIDE SEQUENCE [LARGE SCALE GENOMIC DNA]</scope>
    <source>
        <strain evidence="2">h7</strain>
    </source>
</reference>
<dbReference type="AlphaFoldDB" id="A0A0C2Y597"/>
<evidence type="ECO:0000313" key="2">
    <source>
        <dbReference type="Proteomes" id="UP000053424"/>
    </source>
</evidence>
<proteinExistence type="predicted"/>
<keyword evidence="2" id="KW-1185">Reference proteome</keyword>
<organism evidence="1 2">
    <name type="scientific">Hebeloma cylindrosporum</name>
    <dbReference type="NCBI Taxonomy" id="76867"/>
    <lineage>
        <taxon>Eukaryota</taxon>
        <taxon>Fungi</taxon>
        <taxon>Dikarya</taxon>
        <taxon>Basidiomycota</taxon>
        <taxon>Agaricomycotina</taxon>
        <taxon>Agaricomycetes</taxon>
        <taxon>Agaricomycetidae</taxon>
        <taxon>Agaricales</taxon>
        <taxon>Agaricineae</taxon>
        <taxon>Hymenogastraceae</taxon>
        <taxon>Hebeloma</taxon>
    </lineage>
</organism>